<evidence type="ECO:0000259" key="17">
    <source>
        <dbReference type="Pfam" id="PF00122"/>
    </source>
</evidence>
<feature type="transmembrane region" description="Helical" evidence="16">
    <location>
        <begin position="87"/>
        <end position="105"/>
    </location>
</feature>
<evidence type="ECO:0000256" key="5">
    <source>
        <dbReference type="ARBA" id="ARBA00022553"/>
    </source>
</evidence>
<dbReference type="InterPro" id="IPR036412">
    <property type="entry name" value="HAD-like_sf"/>
</dbReference>
<feature type="region of interest" description="Disordered" evidence="15">
    <location>
        <begin position="498"/>
        <end position="536"/>
    </location>
</feature>
<keyword evidence="7" id="KW-0479">Metal-binding</keyword>
<dbReference type="InterPro" id="IPR044492">
    <property type="entry name" value="P_typ_ATPase_HD_dom"/>
</dbReference>
<keyword evidence="6 16" id="KW-0812">Transmembrane</keyword>
<dbReference type="EMBL" id="VTAW01000001">
    <property type="protein sequence ID" value="TYT63912.1"/>
    <property type="molecule type" value="Genomic_DNA"/>
</dbReference>
<feature type="transmembrane region" description="Helical" evidence="16">
    <location>
        <begin position="706"/>
        <end position="729"/>
    </location>
</feature>
<sequence length="761" mass="80518">MTDSSTDHDESRSHAPSERDSRDVGNKPTDEYCSCCRICDCYRDAPEADEKPADAHGQHAGNDHAHDQHAGDDHGEQVDHSDHEELFKRRFFVCLALSLPVLYYSPMLQEWFGYAAVTFPGSAFVGPVLGVVVFAYSGVPFLRMGAVEARNREPGMMLLISLAITVAFVYSLAAVVFGIGEPFFWELVTLIVIFLLGHWIEMRSVRRASGALDELAELLPATAERITDDGPEEVPIDDLEEGDLVLVRPGSNVPADGVVEEGESNVDESVITGESKPVSKGPGDDVVGGTTVRDGSLRVRVAATGEETTLSGIVRLVEDAQESRSRTQVLADRAAGWLFYAALGVAAVTAVAWSAAVGFGLPVVERVVTVLVIACPHALGLAVPLVVAINTSMAARNGMLIRDRIAMESARNLDTVVFDKTGTLTEGEQGVVDVATADQWGEDDVLTLAAAAEGDSEHVIAQAIRDTAADQDLPVPGVRGFEALEGRGVRATIEREAVPAAASTADESADIGAPPSDAESDRDGHTVSVGGPNLLRHLEIDPDPALERFASEAGDRGEGVVYVLRDETVVGAIALADVIREESFEAIDALHGMGVDVAMLTGDDADVAHAVADELEIDTVFAEVLPEDKDEKILELQERGHLVGMVGDGVNDAPALTRSDVGIAIGSGTDVAVESADVVLVENDPRDVARLVRLSAKSYRKMAENIAWAAGYNVFALPLAAGVLAPIGILLSPAVGAVLMSASTVIVAVNAQLLRRAELST</sequence>
<evidence type="ECO:0000256" key="12">
    <source>
        <dbReference type="ARBA" id="ARBA00022989"/>
    </source>
</evidence>
<dbReference type="PROSITE" id="PS00154">
    <property type="entry name" value="ATPASE_E1_E2"/>
    <property type="match status" value="1"/>
</dbReference>
<evidence type="ECO:0000256" key="13">
    <source>
        <dbReference type="ARBA" id="ARBA00023065"/>
    </source>
</evidence>
<keyword evidence="4" id="KW-1003">Cell membrane</keyword>
<dbReference type="AlphaFoldDB" id="A0A5D5AVI1"/>
<dbReference type="GO" id="GO:0055070">
    <property type="term" value="P:copper ion homeostasis"/>
    <property type="evidence" value="ECO:0007669"/>
    <property type="project" value="TreeGrafter"/>
</dbReference>
<evidence type="ECO:0000256" key="10">
    <source>
        <dbReference type="ARBA" id="ARBA00022842"/>
    </source>
</evidence>
<dbReference type="Gene3D" id="3.40.50.1000">
    <property type="entry name" value="HAD superfamily/HAD-like"/>
    <property type="match status" value="1"/>
</dbReference>
<dbReference type="PANTHER" id="PTHR43520:SF5">
    <property type="entry name" value="CATION-TRANSPORTING P-TYPE ATPASE-RELATED"/>
    <property type="match status" value="1"/>
</dbReference>
<dbReference type="GO" id="GO:0005507">
    <property type="term" value="F:copper ion binding"/>
    <property type="evidence" value="ECO:0007669"/>
    <property type="project" value="TreeGrafter"/>
</dbReference>
<dbReference type="RefSeq" id="WP_149079719.1">
    <property type="nucleotide sequence ID" value="NZ_VTAW01000001.1"/>
</dbReference>
<evidence type="ECO:0000256" key="9">
    <source>
        <dbReference type="ARBA" id="ARBA00022840"/>
    </source>
</evidence>
<evidence type="ECO:0000256" key="1">
    <source>
        <dbReference type="ARBA" id="ARBA00004651"/>
    </source>
</evidence>
<dbReference type="NCBIfam" id="TIGR01494">
    <property type="entry name" value="ATPase_P-type"/>
    <property type="match status" value="2"/>
</dbReference>
<keyword evidence="14 16" id="KW-0472">Membrane</keyword>
<comment type="similarity">
    <text evidence="2">Belongs to the cation transport ATPase (P-type) (TC 3.A.3) family. Type IB subfamily.</text>
</comment>
<dbReference type="Pfam" id="PF00122">
    <property type="entry name" value="E1-E2_ATPase"/>
    <property type="match status" value="1"/>
</dbReference>
<evidence type="ECO:0000256" key="14">
    <source>
        <dbReference type="ARBA" id="ARBA00023136"/>
    </source>
</evidence>
<gene>
    <name evidence="18" type="ORF">FYC77_01485</name>
</gene>
<dbReference type="SUPFAM" id="SSF81653">
    <property type="entry name" value="Calcium ATPase, transduction domain A"/>
    <property type="match status" value="1"/>
</dbReference>
<dbReference type="InterPro" id="IPR023299">
    <property type="entry name" value="ATPase_P-typ_cyto_dom_N"/>
</dbReference>
<dbReference type="InterPro" id="IPR001757">
    <property type="entry name" value="P_typ_ATPase"/>
</dbReference>
<evidence type="ECO:0000256" key="8">
    <source>
        <dbReference type="ARBA" id="ARBA00022741"/>
    </source>
</evidence>
<keyword evidence="5" id="KW-0597">Phosphoprotein</keyword>
<evidence type="ECO:0000256" key="6">
    <source>
        <dbReference type="ARBA" id="ARBA00022692"/>
    </source>
</evidence>
<dbReference type="SUPFAM" id="SSF81665">
    <property type="entry name" value="Calcium ATPase, transmembrane domain M"/>
    <property type="match status" value="1"/>
</dbReference>
<evidence type="ECO:0000313" key="18">
    <source>
        <dbReference type="EMBL" id="TYT63912.1"/>
    </source>
</evidence>
<keyword evidence="11" id="KW-1278">Translocase</keyword>
<dbReference type="PRINTS" id="PR00120">
    <property type="entry name" value="HATPASE"/>
</dbReference>
<organism evidence="18 19">
    <name type="scientific">Natrialba swarupiae</name>
    <dbReference type="NCBI Taxonomy" id="2448032"/>
    <lineage>
        <taxon>Archaea</taxon>
        <taxon>Methanobacteriati</taxon>
        <taxon>Methanobacteriota</taxon>
        <taxon>Stenosarchaea group</taxon>
        <taxon>Halobacteria</taxon>
        <taxon>Halobacteriales</taxon>
        <taxon>Natrialbaceae</taxon>
        <taxon>Natrialba</taxon>
    </lineage>
</organism>
<dbReference type="GO" id="GO:0043682">
    <property type="term" value="F:P-type divalent copper transporter activity"/>
    <property type="evidence" value="ECO:0007669"/>
    <property type="project" value="TreeGrafter"/>
</dbReference>
<dbReference type="Gene3D" id="2.70.150.10">
    <property type="entry name" value="Calcium-transporting ATPase, cytoplasmic transduction domain A"/>
    <property type="match status" value="1"/>
</dbReference>
<evidence type="ECO:0000256" key="11">
    <source>
        <dbReference type="ARBA" id="ARBA00022967"/>
    </source>
</evidence>
<dbReference type="SUPFAM" id="SSF56784">
    <property type="entry name" value="HAD-like"/>
    <property type="match status" value="1"/>
</dbReference>
<dbReference type="PANTHER" id="PTHR43520">
    <property type="entry name" value="ATP7, ISOFORM B"/>
    <property type="match status" value="1"/>
</dbReference>
<dbReference type="NCBIfam" id="TIGR01525">
    <property type="entry name" value="ATPase-IB_hvy"/>
    <property type="match status" value="1"/>
</dbReference>
<keyword evidence="19" id="KW-1185">Reference proteome</keyword>
<reference evidence="18 19" key="1">
    <citation type="submission" date="2019-08" db="EMBL/GenBank/DDBJ databases">
        <title>Archaea genome.</title>
        <authorList>
            <person name="Kajale S."/>
            <person name="Shouche Y."/>
            <person name="Deshpande N."/>
            <person name="Sharma A."/>
        </authorList>
    </citation>
    <scope>NUCLEOTIDE SEQUENCE [LARGE SCALE GENOMIC DNA]</scope>
    <source>
        <strain evidence="18 19">ESP3B_9</strain>
    </source>
</reference>
<feature type="compositionally biased region" description="Basic and acidic residues" evidence="15">
    <location>
        <begin position="1"/>
        <end position="30"/>
    </location>
</feature>
<keyword evidence="10" id="KW-0460">Magnesium</keyword>
<evidence type="ECO:0000256" key="2">
    <source>
        <dbReference type="ARBA" id="ARBA00006024"/>
    </source>
</evidence>
<dbReference type="InterPro" id="IPR059000">
    <property type="entry name" value="ATPase_P-type_domA"/>
</dbReference>
<feature type="transmembrane region" description="Helical" evidence="16">
    <location>
        <begin position="157"/>
        <end position="177"/>
    </location>
</feature>
<comment type="caution">
    <text evidence="18">The sequence shown here is derived from an EMBL/GenBank/DDBJ whole genome shotgun (WGS) entry which is preliminary data.</text>
</comment>
<evidence type="ECO:0000256" key="15">
    <source>
        <dbReference type="SAM" id="MobiDB-lite"/>
    </source>
</evidence>
<dbReference type="InterPro" id="IPR023298">
    <property type="entry name" value="ATPase_P-typ_TM_dom_sf"/>
</dbReference>
<feature type="region of interest" description="Disordered" evidence="15">
    <location>
        <begin position="1"/>
        <end position="32"/>
    </location>
</feature>
<keyword evidence="9" id="KW-0067">ATP-binding</keyword>
<feature type="domain" description="P-type ATPase A" evidence="17">
    <location>
        <begin position="217"/>
        <end position="318"/>
    </location>
</feature>
<keyword evidence="12 16" id="KW-1133">Transmembrane helix</keyword>
<dbReference type="SFLD" id="SFLDF00027">
    <property type="entry name" value="p-type_atpase"/>
    <property type="match status" value="1"/>
</dbReference>
<dbReference type="InterPro" id="IPR018303">
    <property type="entry name" value="ATPase_P-typ_P_site"/>
</dbReference>
<feature type="transmembrane region" description="Helical" evidence="16">
    <location>
        <begin position="735"/>
        <end position="754"/>
    </location>
</feature>
<feature type="transmembrane region" description="Helical" evidence="16">
    <location>
        <begin position="183"/>
        <end position="200"/>
    </location>
</feature>
<evidence type="ECO:0000256" key="3">
    <source>
        <dbReference type="ARBA" id="ARBA00022448"/>
    </source>
</evidence>
<dbReference type="Proteomes" id="UP000324104">
    <property type="component" value="Unassembled WGS sequence"/>
</dbReference>
<dbReference type="InterPro" id="IPR008250">
    <property type="entry name" value="ATPase_P-typ_transduc_dom_A_sf"/>
</dbReference>
<evidence type="ECO:0000256" key="7">
    <source>
        <dbReference type="ARBA" id="ARBA00022723"/>
    </source>
</evidence>
<proteinExistence type="inferred from homology"/>
<comment type="subcellular location">
    <subcellularLocation>
        <location evidence="1">Cell membrane</location>
        <topology evidence="1">Multi-pass membrane protein</topology>
    </subcellularLocation>
</comment>
<evidence type="ECO:0000313" key="19">
    <source>
        <dbReference type="Proteomes" id="UP000324104"/>
    </source>
</evidence>
<dbReference type="SFLD" id="SFLDG00002">
    <property type="entry name" value="C1.7:_P-type_atpase_like"/>
    <property type="match status" value="1"/>
</dbReference>
<feature type="transmembrane region" description="Helical" evidence="16">
    <location>
        <begin position="334"/>
        <end position="361"/>
    </location>
</feature>
<dbReference type="Gene3D" id="3.40.1110.10">
    <property type="entry name" value="Calcium-transporting ATPase, cytoplasmic domain N"/>
    <property type="match status" value="1"/>
</dbReference>
<accession>A0A5D5AVI1</accession>
<evidence type="ECO:0000256" key="4">
    <source>
        <dbReference type="ARBA" id="ARBA00022475"/>
    </source>
</evidence>
<feature type="transmembrane region" description="Helical" evidence="16">
    <location>
        <begin position="111"/>
        <end position="136"/>
    </location>
</feature>
<dbReference type="GO" id="GO:0016887">
    <property type="term" value="F:ATP hydrolysis activity"/>
    <property type="evidence" value="ECO:0007669"/>
    <property type="project" value="InterPro"/>
</dbReference>
<dbReference type="GO" id="GO:0005524">
    <property type="term" value="F:ATP binding"/>
    <property type="evidence" value="ECO:0007669"/>
    <property type="project" value="UniProtKB-KW"/>
</dbReference>
<dbReference type="SFLD" id="SFLDS00003">
    <property type="entry name" value="Haloacid_Dehalogenase"/>
    <property type="match status" value="1"/>
</dbReference>
<feature type="region of interest" description="Disordered" evidence="15">
    <location>
        <begin position="50"/>
        <end position="79"/>
    </location>
</feature>
<dbReference type="PRINTS" id="PR00119">
    <property type="entry name" value="CATATPASE"/>
</dbReference>
<name>A0A5D5AVI1_9EURY</name>
<dbReference type="InterPro" id="IPR023214">
    <property type="entry name" value="HAD_sf"/>
</dbReference>
<dbReference type="FunFam" id="2.70.150.10:FF:000020">
    <property type="entry name" value="Copper-exporting P-type ATPase A"/>
    <property type="match status" value="1"/>
</dbReference>
<keyword evidence="13" id="KW-0406">Ion transport</keyword>
<feature type="transmembrane region" description="Helical" evidence="16">
    <location>
        <begin position="367"/>
        <end position="389"/>
    </location>
</feature>
<dbReference type="InterPro" id="IPR027256">
    <property type="entry name" value="P-typ_ATPase_IB"/>
</dbReference>
<evidence type="ECO:0000256" key="16">
    <source>
        <dbReference type="SAM" id="Phobius"/>
    </source>
</evidence>
<dbReference type="Pfam" id="PF00702">
    <property type="entry name" value="Hydrolase"/>
    <property type="match status" value="1"/>
</dbReference>
<keyword evidence="8" id="KW-0547">Nucleotide-binding</keyword>
<dbReference type="GO" id="GO:0005886">
    <property type="term" value="C:plasma membrane"/>
    <property type="evidence" value="ECO:0007669"/>
    <property type="project" value="UniProtKB-SubCell"/>
</dbReference>
<protein>
    <submittedName>
        <fullName evidence="18">Heavy metal translocating P-type ATPase</fullName>
    </submittedName>
</protein>
<keyword evidence="3" id="KW-0813">Transport</keyword>